<evidence type="ECO:0000313" key="5">
    <source>
        <dbReference type="Proteomes" id="UP000000374"/>
    </source>
</evidence>
<proteinExistence type="predicted"/>
<reference evidence="5" key="1">
    <citation type="submission" date="2006-12" db="EMBL/GenBank/DDBJ databases">
        <title>Complete sequence of chromosome 1 of Verminephrobacter eiseniae EF01-2.</title>
        <authorList>
            <person name="Copeland A."/>
            <person name="Lucas S."/>
            <person name="Lapidus A."/>
            <person name="Barry K."/>
            <person name="Detter J.C."/>
            <person name="Glavina del Rio T."/>
            <person name="Dalin E."/>
            <person name="Tice H."/>
            <person name="Pitluck S."/>
            <person name="Chertkov O."/>
            <person name="Brettin T."/>
            <person name="Bruce D."/>
            <person name="Han C."/>
            <person name="Tapia R."/>
            <person name="Gilna P."/>
            <person name="Schmutz J."/>
            <person name="Larimer F."/>
            <person name="Land M."/>
            <person name="Hauser L."/>
            <person name="Kyrpides N."/>
            <person name="Kim E."/>
            <person name="Stahl D."/>
            <person name="Richardson P."/>
        </authorList>
    </citation>
    <scope>NUCLEOTIDE SEQUENCE [LARGE SCALE GENOMIC DNA]</scope>
    <source>
        <strain evidence="5">EF01-2</strain>
    </source>
</reference>
<dbReference type="HOGENOM" id="CLU_762782_0_0_4"/>
<keyword evidence="3" id="KW-0732">Signal</keyword>
<dbReference type="KEGG" id="vei:Veis_1823"/>
<feature type="region of interest" description="Disordered" evidence="1">
    <location>
        <begin position="51"/>
        <end position="73"/>
    </location>
</feature>
<accession>A1WIW9</accession>
<dbReference type="Proteomes" id="UP000000374">
    <property type="component" value="Chromosome"/>
</dbReference>
<evidence type="ECO:0000256" key="1">
    <source>
        <dbReference type="SAM" id="MobiDB-lite"/>
    </source>
</evidence>
<organism evidence="4 5">
    <name type="scientific">Verminephrobacter eiseniae (strain EF01-2)</name>
    <dbReference type="NCBI Taxonomy" id="391735"/>
    <lineage>
        <taxon>Bacteria</taxon>
        <taxon>Pseudomonadati</taxon>
        <taxon>Pseudomonadota</taxon>
        <taxon>Betaproteobacteria</taxon>
        <taxon>Burkholderiales</taxon>
        <taxon>Comamonadaceae</taxon>
        <taxon>Verminephrobacter</taxon>
    </lineage>
</organism>
<keyword evidence="2" id="KW-1133">Transmembrane helix</keyword>
<keyword evidence="2" id="KW-0812">Transmembrane</keyword>
<evidence type="ECO:0000313" key="4">
    <source>
        <dbReference type="EMBL" id="ABM57576.1"/>
    </source>
</evidence>
<dbReference type="STRING" id="391735.Veis_1823"/>
<evidence type="ECO:0008006" key="6">
    <source>
        <dbReference type="Google" id="ProtNLM"/>
    </source>
</evidence>
<name>A1WIW9_VEREI</name>
<evidence type="ECO:0000256" key="2">
    <source>
        <dbReference type="SAM" id="Phobius"/>
    </source>
</evidence>
<dbReference type="AlphaFoldDB" id="A1WIW9"/>
<keyword evidence="5" id="KW-1185">Reference proteome</keyword>
<feature type="chain" id="PRO_5002639841" description="MxaA protein" evidence="3">
    <location>
        <begin position="38"/>
        <end position="363"/>
    </location>
</feature>
<feature type="signal peptide" evidence="3">
    <location>
        <begin position="1"/>
        <end position="37"/>
    </location>
</feature>
<keyword evidence="2" id="KW-0472">Membrane</keyword>
<gene>
    <name evidence="4" type="ordered locus">Veis_1823</name>
</gene>
<sequence>MRHPVSTPRRFDEPLSACGIALAMLMAWMLGTLPASATTSAMSATSATTSATTSAAAAPDGAPMPRLLRTQPPRDSARHLGDLLVYRALIEWPPGWEIDRDGLQAPTREDGPLELRGHSVEPAGSVCANCRWLSVTWQLFKTVHNTTDVPLPATPLRLRKGAQITRLMLPASRLSLSPLVPWERRAGWVDSMRPGWQANRLDVRSRLIESGIWLGVALLALAGWAWSSGRWLLRRSTRPFAQAWRTVKSRPRAGAGGVLPADADDLRCWHRAFDATAAEVVFADRLDAFFAAHPGLAPLASQVREVFAASQCAFYLDPGAAAPATRLARQDLAALLRRLAQREFRLAAEFSRSPGRRRAHARV</sequence>
<protein>
    <recommendedName>
        <fullName evidence="6">MxaA protein</fullName>
    </recommendedName>
</protein>
<evidence type="ECO:0000256" key="3">
    <source>
        <dbReference type="SAM" id="SignalP"/>
    </source>
</evidence>
<dbReference type="EMBL" id="CP000542">
    <property type="protein sequence ID" value="ABM57576.1"/>
    <property type="molecule type" value="Genomic_DNA"/>
</dbReference>
<feature type="transmembrane region" description="Helical" evidence="2">
    <location>
        <begin position="212"/>
        <end position="233"/>
    </location>
</feature>